<protein>
    <recommendedName>
        <fullName evidence="6">Transcription antitermination protein NusB</fullName>
    </recommendedName>
    <alternativeName>
        <fullName evidence="6">Antitermination factor NusB</fullName>
    </alternativeName>
</protein>
<name>A0ABW4RVC7_9ACTN</name>
<dbReference type="Pfam" id="PF01029">
    <property type="entry name" value="NusB"/>
    <property type="match status" value="1"/>
</dbReference>
<dbReference type="NCBIfam" id="TIGR01951">
    <property type="entry name" value="nusB"/>
    <property type="match status" value="1"/>
</dbReference>
<evidence type="ECO:0000313" key="9">
    <source>
        <dbReference type="Proteomes" id="UP001597326"/>
    </source>
</evidence>
<accession>A0ABW4RVC7</accession>
<keyword evidence="2 6" id="KW-0889">Transcription antitermination</keyword>
<gene>
    <name evidence="6 8" type="primary">nusB</name>
    <name evidence="8" type="ORF">ACFSCS_06380</name>
</gene>
<keyword evidence="4 6" id="KW-0805">Transcription regulation</keyword>
<evidence type="ECO:0000256" key="2">
    <source>
        <dbReference type="ARBA" id="ARBA00022814"/>
    </source>
</evidence>
<keyword evidence="5 6" id="KW-0804">Transcription</keyword>
<reference evidence="9" key="1">
    <citation type="journal article" date="2019" name="Int. J. Syst. Evol. Microbiol.">
        <title>The Global Catalogue of Microorganisms (GCM) 10K type strain sequencing project: providing services to taxonomists for standard genome sequencing and annotation.</title>
        <authorList>
            <consortium name="The Broad Institute Genomics Platform"/>
            <consortium name="The Broad Institute Genome Sequencing Center for Infectious Disease"/>
            <person name="Wu L."/>
            <person name="Ma J."/>
        </authorList>
    </citation>
    <scope>NUCLEOTIDE SEQUENCE [LARGE SCALE GENOMIC DNA]</scope>
    <source>
        <strain evidence="9">CAIM 431</strain>
    </source>
</reference>
<evidence type="ECO:0000256" key="3">
    <source>
        <dbReference type="ARBA" id="ARBA00022884"/>
    </source>
</evidence>
<dbReference type="PANTHER" id="PTHR11078">
    <property type="entry name" value="N UTILIZATION SUBSTANCE PROTEIN B-RELATED"/>
    <property type="match status" value="1"/>
</dbReference>
<dbReference type="RefSeq" id="WP_343873441.1">
    <property type="nucleotide sequence ID" value="NZ_BAAAIX010000016.1"/>
</dbReference>
<evidence type="ECO:0000256" key="4">
    <source>
        <dbReference type="ARBA" id="ARBA00023015"/>
    </source>
</evidence>
<comment type="similarity">
    <text evidence="1 6">Belongs to the NusB family.</text>
</comment>
<dbReference type="SUPFAM" id="SSF48013">
    <property type="entry name" value="NusB-like"/>
    <property type="match status" value="1"/>
</dbReference>
<dbReference type="HAMAP" id="MF_00073">
    <property type="entry name" value="NusB"/>
    <property type="match status" value="1"/>
</dbReference>
<evidence type="ECO:0000256" key="5">
    <source>
        <dbReference type="ARBA" id="ARBA00023163"/>
    </source>
</evidence>
<dbReference type="Gene3D" id="1.10.940.10">
    <property type="entry name" value="NusB-like"/>
    <property type="match status" value="1"/>
</dbReference>
<sequence length="165" mass="18178">MVPEDVVGTPVPGRPDLLKLSQEPTLVVPNPHHSSRTKARKQALDILFEAELRDRDLVTTLDEHIATGDPSVRDYAEQIVRGINEQMAQVDQRIADSCSEGWTLERMPRVDRNLARIGVWEIDHTDAPDEAVIAEAVALATEFSTDDSAAFVNGLLAQASRTKQA</sequence>
<dbReference type="InterPro" id="IPR011605">
    <property type="entry name" value="NusB_fam"/>
</dbReference>
<dbReference type="InterPro" id="IPR035926">
    <property type="entry name" value="NusB-like_sf"/>
</dbReference>
<evidence type="ECO:0000313" key="8">
    <source>
        <dbReference type="EMBL" id="MFD1889815.1"/>
    </source>
</evidence>
<evidence type="ECO:0000259" key="7">
    <source>
        <dbReference type="Pfam" id="PF01029"/>
    </source>
</evidence>
<keyword evidence="3 6" id="KW-0694">RNA-binding</keyword>
<dbReference type="EMBL" id="JBHUFZ010000015">
    <property type="protein sequence ID" value="MFD1889815.1"/>
    <property type="molecule type" value="Genomic_DNA"/>
</dbReference>
<evidence type="ECO:0000256" key="1">
    <source>
        <dbReference type="ARBA" id="ARBA00005952"/>
    </source>
</evidence>
<organism evidence="8 9">
    <name type="scientific">Luteococcus peritonei</name>
    <dbReference type="NCBI Taxonomy" id="88874"/>
    <lineage>
        <taxon>Bacteria</taxon>
        <taxon>Bacillati</taxon>
        <taxon>Actinomycetota</taxon>
        <taxon>Actinomycetes</taxon>
        <taxon>Propionibacteriales</taxon>
        <taxon>Propionibacteriaceae</taxon>
        <taxon>Luteococcus</taxon>
    </lineage>
</organism>
<dbReference type="InterPro" id="IPR006027">
    <property type="entry name" value="NusB_RsmB_TIM44"/>
</dbReference>
<dbReference type="Proteomes" id="UP001597326">
    <property type="component" value="Unassembled WGS sequence"/>
</dbReference>
<comment type="function">
    <text evidence="6">Involved in transcription antitermination. Required for transcription of ribosomal RNA (rRNA) genes. Binds specifically to the boxA antiterminator sequence of the ribosomal RNA (rrn) operons.</text>
</comment>
<comment type="caution">
    <text evidence="8">The sequence shown here is derived from an EMBL/GenBank/DDBJ whole genome shotgun (WGS) entry which is preliminary data.</text>
</comment>
<feature type="domain" description="NusB/RsmB/TIM44" evidence="7">
    <location>
        <begin position="38"/>
        <end position="161"/>
    </location>
</feature>
<proteinExistence type="inferred from homology"/>
<keyword evidence="9" id="KW-1185">Reference proteome</keyword>
<evidence type="ECO:0000256" key="6">
    <source>
        <dbReference type="HAMAP-Rule" id="MF_00073"/>
    </source>
</evidence>
<dbReference type="PANTHER" id="PTHR11078:SF3">
    <property type="entry name" value="ANTITERMINATION NUSB DOMAIN-CONTAINING PROTEIN"/>
    <property type="match status" value="1"/>
</dbReference>